<keyword evidence="2" id="KW-0255">Endonuclease</keyword>
<dbReference type="InterPro" id="IPR003615">
    <property type="entry name" value="HNH_nuc"/>
</dbReference>
<dbReference type="Gene3D" id="1.10.30.50">
    <property type="match status" value="1"/>
</dbReference>
<proteinExistence type="predicted"/>
<feature type="domain" description="HNH nuclease" evidence="1">
    <location>
        <begin position="239"/>
        <end position="277"/>
    </location>
</feature>
<evidence type="ECO:0000259" key="1">
    <source>
        <dbReference type="Pfam" id="PF13395"/>
    </source>
</evidence>
<keyword evidence="3" id="KW-1185">Reference proteome</keyword>
<keyword evidence="2" id="KW-0378">Hydrolase</keyword>
<keyword evidence="2" id="KW-0540">Nuclease</keyword>
<organism evidence="2 3">
    <name type="scientific">Paenibacillus endophyticus</name>
    <dbReference type="NCBI Taxonomy" id="1294268"/>
    <lineage>
        <taxon>Bacteria</taxon>
        <taxon>Bacillati</taxon>
        <taxon>Bacillota</taxon>
        <taxon>Bacilli</taxon>
        <taxon>Bacillales</taxon>
        <taxon>Paenibacillaceae</taxon>
        <taxon>Paenibacillus</taxon>
    </lineage>
</organism>
<evidence type="ECO:0000313" key="2">
    <source>
        <dbReference type="EMBL" id="MBB3154477.1"/>
    </source>
</evidence>
<reference evidence="2 3" key="1">
    <citation type="submission" date="2020-08" db="EMBL/GenBank/DDBJ databases">
        <title>Genomic Encyclopedia of Type Strains, Phase III (KMG-III): the genomes of soil and plant-associated and newly described type strains.</title>
        <authorList>
            <person name="Whitman W."/>
        </authorList>
    </citation>
    <scope>NUCLEOTIDE SEQUENCE [LARGE SCALE GENOMIC DNA]</scope>
    <source>
        <strain evidence="2 3">CECT 8234</strain>
    </source>
</reference>
<sequence length="327" mass="38151">MNFIDKWLHIIRNCSFDNTYKMAWAKAITEIATESDKLFSIESIDMVEIQLREIAEKAIRYYFEQTIFFDLHQSSNPVKPPVVVTIVKNLIVAYRAQSGSVKPVKWFRSNIESVCSTEYKKAVSATVKALKTDVSYRFLRVEGKEIDGVYQYEQKADSLFIRADSLLALKEKRLIVFDAINYRWTQMLENFNHSPRLSKKVRIIDEDQVRRKSLGKFSVYLEAENPECNCFLCGGKIENETPAIDHVIPWSYLYSDDIWNLVFAHQSCNSSKSNVIPNEEMIKSLEERNIVLIQRMMEQEKLDKHVSELMMAVDRNLVRKFWIACQG</sequence>
<dbReference type="GO" id="GO:0004519">
    <property type="term" value="F:endonuclease activity"/>
    <property type="evidence" value="ECO:0007669"/>
    <property type="project" value="UniProtKB-KW"/>
</dbReference>
<dbReference type="RefSeq" id="WP_183567973.1">
    <property type="nucleotide sequence ID" value="NZ_CBCSLB010000025.1"/>
</dbReference>
<comment type="caution">
    <text evidence="2">The sequence shown here is derived from an EMBL/GenBank/DDBJ whole genome shotgun (WGS) entry which is preliminary data.</text>
</comment>
<name>A0A7W5CBF1_9BACL</name>
<accession>A0A7W5CBF1</accession>
<dbReference type="Pfam" id="PF13395">
    <property type="entry name" value="HNH_4"/>
    <property type="match status" value="1"/>
</dbReference>
<gene>
    <name evidence="2" type="ORF">FHS16_004559</name>
</gene>
<dbReference type="EMBL" id="JACHXW010000016">
    <property type="protein sequence ID" value="MBB3154477.1"/>
    <property type="molecule type" value="Genomic_DNA"/>
</dbReference>
<dbReference type="AlphaFoldDB" id="A0A7W5CBF1"/>
<protein>
    <submittedName>
        <fullName evidence="2">5-methylcytosine-specific restriction endonuclease McrA</fullName>
    </submittedName>
</protein>
<dbReference type="Proteomes" id="UP000518605">
    <property type="component" value="Unassembled WGS sequence"/>
</dbReference>
<evidence type="ECO:0000313" key="3">
    <source>
        <dbReference type="Proteomes" id="UP000518605"/>
    </source>
</evidence>
<dbReference type="CDD" id="cd00085">
    <property type="entry name" value="HNHc"/>
    <property type="match status" value="1"/>
</dbReference>